<feature type="region of interest" description="Disordered" evidence="1">
    <location>
        <begin position="437"/>
        <end position="460"/>
    </location>
</feature>
<reference evidence="3 4" key="1">
    <citation type="submission" date="2019-05" db="EMBL/GenBank/DDBJ databases">
        <title>Another draft genome of Portunus trituberculatus and its Hox gene families provides insights of decapod evolution.</title>
        <authorList>
            <person name="Jeong J.-H."/>
            <person name="Song I."/>
            <person name="Kim S."/>
            <person name="Choi T."/>
            <person name="Kim D."/>
            <person name="Ryu S."/>
            <person name="Kim W."/>
        </authorList>
    </citation>
    <scope>NUCLEOTIDE SEQUENCE [LARGE SCALE GENOMIC DNA]</scope>
    <source>
        <tissue evidence="3">Muscle</tissue>
    </source>
</reference>
<keyword evidence="2" id="KW-0732">Signal</keyword>
<accession>A0A5B7CG64</accession>
<comment type="caution">
    <text evidence="3">The sequence shown here is derived from an EMBL/GenBank/DDBJ whole genome shotgun (WGS) entry which is preliminary data.</text>
</comment>
<protein>
    <submittedName>
        <fullName evidence="3">Uncharacterized protein</fullName>
    </submittedName>
</protein>
<evidence type="ECO:0000256" key="1">
    <source>
        <dbReference type="SAM" id="MobiDB-lite"/>
    </source>
</evidence>
<gene>
    <name evidence="3" type="ORF">E2C01_000826</name>
</gene>
<keyword evidence="4" id="KW-1185">Reference proteome</keyword>
<dbReference type="Proteomes" id="UP000324222">
    <property type="component" value="Unassembled WGS sequence"/>
</dbReference>
<feature type="compositionally biased region" description="Low complexity" evidence="1">
    <location>
        <begin position="71"/>
        <end position="90"/>
    </location>
</feature>
<dbReference type="AlphaFoldDB" id="A0A5B7CG64"/>
<dbReference type="EMBL" id="VSRR010000023">
    <property type="protein sequence ID" value="MPC08248.1"/>
    <property type="molecule type" value="Genomic_DNA"/>
</dbReference>
<evidence type="ECO:0000313" key="4">
    <source>
        <dbReference type="Proteomes" id="UP000324222"/>
    </source>
</evidence>
<organism evidence="3 4">
    <name type="scientific">Portunus trituberculatus</name>
    <name type="common">Swimming crab</name>
    <name type="synonym">Neptunus trituberculatus</name>
    <dbReference type="NCBI Taxonomy" id="210409"/>
    <lineage>
        <taxon>Eukaryota</taxon>
        <taxon>Metazoa</taxon>
        <taxon>Ecdysozoa</taxon>
        <taxon>Arthropoda</taxon>
        <taxon>Crustacea</taxon>
        <taxon>Multicrustacea</taxon>
        <taxon>Malacostraca</taxon>
        <taxon>Eumalacostraca</taxon>
        <taxon>Eucarida</taxon>
        <taxon>Decapoda</taxon>
        <taxon>Pleocyemata</taxon>
        <taxon>Brachyura</taxon>
        <taxon>Eubrachyura</taxon>
        <taxon>Portunoidea</taxon>
        <taxon>Portunidae</taxon>
        <taxon>Portuninae</taxon>
        <taxon>Portunus</taxon>
    </lineage>
</organism>
<feature type="chain" id="PRO_5023055189" evidence="2">
    <location>
        <begin position="25"/>
        <end position="460"/>
    </location>
</feature>
<evidence type="ECO:0000313" key="3">
    <source>
        <dbReference type="EMBL" id="MPC08248.1"/>
    </source>
</evidence>
<name>A0A5B7CG64_PORTR</name>
<feature type="signal peptide" evidence="2">
    <location>
        <begin position="1"/>
        <end position="24"/>
    </location>
</feature>
<proteinExistence type="predicted"/>
<evidence type="ECO:0000256" key="2">
    <source>
        <dbReference type="SAM" id="SignalP"/>
    </source>
</evidence>
<feature type="region of interest" description="Disordered" evidence="1">
    <location>
        <begin position="51"/>
        <end position="90"/>
    </location>
</feature>
<dbReference type="PROSITE" id="PS51257">
    <property type="entry name" value="PROKAR_LIPOPROTEIN"/>
    <property type="match status" value="1"/>
</dbReference>
<sequence>MKTRCLSLTIQCVISSFLAWNACGVVASCSSCLVPSTSFLAQHRLARPSKASSVCTPDGGVSPPPSPPTAISPSPTMAPGHGASSPGSGLASLHHAIHGLHNLHNLHNLQNFHNLQQNLQTQMAALAGLQGGLGVPSVGSLLHPHLAQQHPGEPPRPGYQTKNPVHNELRDRIPSPLIVLHPTTHHTIGHPSPTSLNPLPPRPGIAVQPILTIPLGQAGGVGAVGAVGGVGASSLVNPLVPLHHLQQPGPHPQQPVRGINFPSYSPSPFPSQVAKVPPHAPFSSTSSSFSFSFYLSSSCGAFLDAPCCSALPGVFSFPVTRAAKEGARGSQAGRWRCPRRWKADAVTRNARGLIRSRHLLQFISNARKLTEHKGRYNKLAGLYVKSPIEKKIADPVGGLGGRLGGHYPAPPPPPSARYSPDFLDNHISLPLLRLPPGSSRAGGSSLSLNETSSSFVSHTE</sequence>